<protein>
    <submittedName>
        <fullName evidence="1">Uncharacterized protein</fullName>
    </submittedName>
</protein>
<evidence type="ECO:0000313" key="1">
    <source>
        <dbReference type="EMBL" id="VAW21955.1"/>
    </source>
</evidence>
<proteinExistence type="predicted"/>
<name>A0A3B0TTM4_9ZZZZ</name>
<dbReference type="EMBL" id="UOEP01000162">
    <property type="protein sequence ID" value="VAW21955.1"/>
    <property type="molecule type" value="Genomic_DNA"/>
</dbReference>
<gene>
    <name evidence="1" type="ORF">MNBD_BACTEROID01-427</name>
</gene>
<sequence length="191" mass="19527">MGKRLSIGLIIIFIVFTLRVQSQSGQSQGHGLTISIPEVVMLGLETAGSKSIVLSPESPNTAGLALDFSNSHNSDLWINYSSIAGAKTGPLRSVTVAVTGPIPKGVNLKVSASHDAGKGGGAVGVPSGQVILSAKAQNIITGIGSCYTGAGVNKGHRLAYSLELKGPDSYAALDYGESTGLTVIYTLTDSK</sequence>
<organism evidence="1">
    <name type="scientific">hydrothermal vent metagenome</name>
    <dbReference type="NCBI Taxonomy" id="652676"/>
    <lineage>
        <taxon>unclassified sequences</taxon>
        <taxon>metagenomes</taxon>
        <taxon>ecological metagenomes</taxon>
    </lineage>
</organism>
<dbReference type="AlphaFoldDB" id="A0A3B0TTM4"/>
<reference evidence="1" key="1">
    <citation type="submission" date="2018-06" db="EMBL/GenBank/DDBJ databases">
        <authorList>
            <person name="Zhirakovskaya E."/>
        </authorList>
    </citation>
    <scope>NUCLEOTIDE SEQUENCE</scope>
</reference>
<accession>A0A3B0TTM4</accession>